<comment type="subcellular location">
    <subcellularLocation>
        <location evidence="1">Cell projection</location>
        <location evidence="1">Cilium membrane</location>
        <topology evidence="1">Multi-pass membrane protein</topology>
    </subcellularLocation>
</comment>
<accession>Q9XUJ6</accession>
<dbReference type="CTD" id="189315"/>
<keyword evidence="10 20" id="KW-0675">Receptor</keyword>
<dbReference type="GO" id="GO:0007186">
    <property type="term" value="P:G protein-coupled receptor signaling pathway"/>
    <property type="evidence" value="ECO:0000318"/>
    <property type="project" value="GO_Central"/>
</dbReference>
<feature type="transmembrane region" description="Helical" evidence="19">
    <location>
        <begin position="207"/>
        <end position="225"/>
    </location>
</feature>
<evidence type="ECO:0000256" key="11">
    <source>
        <dbReference type="ARBA" id="ARBA00023180"/>
    </source>
</evidence>
<feature type="transmembrane region" description="Helical" evidence="19">
    <location>
        <begin position="80"/>
        <end position="109"/>
    </location>
</feature>
<protein>
    <recommendedName>
        <fullName evidence="16">Serpentine receptor class r-10</fullName>
    </recommendedName>
    <alternativeName>
        <fullName evidence="17">Odorant response abnormal protein 10</fullName>
    </alternativeName>
    <alternativeName>
        <fullName evidence="18">Olfactory receptor 10</fullName>
    </alternativeName>
</protein>
<keyword evidence="2" id="KW-1003">Cell membrane</keyword>
<dbReference type="GO" id="GO:0038022">
    <property type="term" value="F:G protein-coupled olfactory receptor activity"/>
    <property type="evidence" value="ECO:0000318"/>
    <property type="project" value="GO_Central"/>
</dbReference>
<name>Q9XUJ6_CAEEL</name>
<evidence type="ECO:0000256" key="16">
    <source>
        <dbReference type="ARBA" id="ARBA00067967"/>
    </source>
</evidence>
<comment type="subunit">
    <text evidence="15">Interacts with odr-4.</text>
</comment>
<dbReference type="GO" id="GO:0042048">
    <property type="term" value="P:olfactory behavior"/>
    <property type="evidence" value="ECO:0000318"/>
    <property type="project" value="GO_Central"/>
</dbReference>
<dbReference type="Pfam" id="PF10326">
    <property type="entry name" value="7TM_GPCR_Str"/>
    <property type="match status" value="1"/>
</dbReference>
<evidence type="ECO:0000256" key="1">
    <source>
        <dbReference type="ARBA" id="ARBA00004272"/>
    </source>
</evidence>
<dbReference type="PANTHER" id="PTHR22943">
    <property type="entry name" value="7-TRANSMEMBRANE DOMAIN RECEPTOR C.ELEGANS"/>
    <property type="match status" value="1"/>
</dbReference>
<keyword evidence="4" id="KW-0716">Sensory transduction</keyword>
<gene>
    <name evidence="20 22" type="primary">str-261</name>
    <name evidence="20" type="ORF">CELE_W09D6.2</name>
    <name evidence="22" type="ORF">W09D6.2</name>
</gene>
<keyword evidence="5 19" id="KW-0812">Transmembrane</keyword>
<dbReference type="PANTHER" id="PTHR22943:SF6">
    <property type="entry name" value="SEVEN TM RECEPTOR"/>
    <property type="match status" value="1"/>
</dbReference>
<dbReference type="HOGENOM" id="CLU_036335_2_0_1"/>
<keyword evidence="8" id="KW-0969">Cilium</keyword>
<evidence type="ECO:0000313" key="21">
    <source>
        <dbReference type="Proteomes" id="UP000001940"/>
    </source>
</evidence>
<dbReference type="OrthoDB" id="5856951at2759"/>
<evidence type="ECO:0000313" key="22">
    <source>
        <dbReference type="WormBase" id="W09D6.2"/>
    </source>
</evidence>
<keyword evidence="6" id="KW-0552">Olfaction</keyword>
<dbReference type="GO" id="GO:0005886">
    <property type="term" value="C:plasma membrane"/>
    <property type="evidence" value="ECO:0000318"/>
    <property type="project" value="GO_Central"/>
</dbReference>
<comment type="function">
    <text evidence="13">An odorant receptor which affects chemotaxis to the volatile odorant diacetyl. Specifies AWA neuronal cell fate via the odr-7 pathway.</text>
</comment>
<keyword evidence="9 19" id="KW-0472">Membrane</keyword>
<evidence type="ECO:0000256" key="2">
    <source>
        <dbReference type="ARBA" id="ARBA00022475"/>
    </source>
</evidence>
<evidence type="ECO:0000256" key="13">
    <source>
        <dbReference type="ARBA" id="ARBA00054965"/>
    </source>
</evidence>
<reference evidence="20 21" key="1">
    <citation type="journal article" date="1998" name="Science">
        <title>Genome sequence of the nematode C. elegans: a platform for investigating biology.</title>
        <authorList>
            <consortium name="The C. elegans sequencing consortium"/>
            <person name="Sulson J.E."/>
            <person name="Waterston R."/>
        </authorList>
    </citation>
    <scope>NUCLEOTIDE SEQUENCE [LARGE SCALE GENOMIC DNA]</scope>
    <source>
        <strain evidence="20 21">Bristol N2</strain>
    </source>
</reference>
<evidence type="ECO:0000256" key="9">
    <source>
        <dbReference type="ARBA" id="ARBA00023136"/>
    </source>
</evidence>
<keyword evidence="12" id="KW-0966">Cell projection</keyword>
<evidence type="ECO:0000256" key="12">
    <source>
        <dbReference type="ARBA" id="ARBA00023273"/>
    </source>
</evidence>
<dbReference type="RefSeq" id="NP_499425.2">
    <property type="nucleotide sequence ID" value="NM_067024.3"/>
</dbReference>
<feature type="transmembrane region" description="Helical" evidence="19">
    <location>
        <begin position="251"/>
        <end position="279"/>
    </location>
</feature>
<evidence type="ECO:0000256" key="6">
    <source>
        <dbReference type="ARBA" id="ARBA00022725"/>
    </source>
</evidence>
<dbReference type="eggNOG" id="ENOG502TFZV">
    <property type="taxonomic scope" value="Eukaryota"/>
</dbReference>
<evidence type="ECO:0000256" key="19">
    <source>
        <dbReference type="SAM" id="Phobius"/>
    </source>
</evidence>
<dbReference type="SMR" id="Q9XUJ6"/>
<dbReference type="OMA" id="VNWRESI"/>
<evidence type="ECO:0000256" key="10">
    <source>
        <dbReference type="ARBA" id="ARBA00023170"/>
    </source>
</evidence>
<keyword evidence="7 19" id="KW-1133">Transmembrane helix</keyword>
<dbReference type="EMBL" id="BX284603">
    <property type="protein sequence ID" value="CAB04942.2"/>
    <property type="molecule type" value="Genomic_DNA"/>
</dbReference>
<dbReference type="InParanoid" id="Q9XUJ6"/>
<comment type="similarity">
    <text evidence="14">Belongs to the nematode receptor-like protein str family.</text>
</comment>
<proteinExistence type="inferred from homology"/>
<keyword evidence="11" id="KW-0325">Glycoprotein</keyword>
<dbReference type="AGR" id="WB:WBGene00006287"/>
<dbReference type="Gene3D" id="1.20.1070.10">
    <property type="entry name" value="Rhodopsin 7-helix transmembrane proteins"/>
    <property type="match status" value="1"/>
</dbReference>
<dbReference type="GO" id="GO:0060170">
    <property type="term" value="C:ciliary membrane"/>
    <property type="evidence" value="ECO:0007669"/>
    <property type="project" value="UniProtKB-SubCell"/>
</dbReference>
<dbReference type="PaxDb" id="6239-W09D6.2"/>
<evidence type="ECO:0000256" key="7">
    <source>
        <dbReference type="ARBA" id="ARBA00022989"/>
    </source>
</evidence>
<dbReference type="InterPro" id="IPR019428">
    <property type="entry name" value="7TM_GPCR_serpentine_rcpt_Str"/>
</dbReference>
<evidence type="ECO:0000256" key="15">
    <source>
        <dbReference type="ARBA" id="ARBA00064300"/>
    </source>
</evidence>
<dbReference type="PhylomeDB" id="Q9XUJ6"/>
<dbReference type="SUPFAM" id="SSF81321">
    <property type="entry name" value="Family A G protein-coupled receptor-like"/>
    <property type="match status" value="1"/>
</dbReference>
<dbReference type="AlphaFoldDB" id="Q9XUJ6"/>
<feature type="transmembrane region" description="Helical" evidence="19">
    <location>
        <begin position="285"/>
        <end position="309"/>
    </location>
</feature>
<evidence type="ECO:0000256" key="14">
    <source>
        <dbReference type="ARBA" id="ARBA00061678"/>
    </source>
</evidence>
<keyword evidence="21" id="KW-1185">Reference proteome</keyword>
<dbReference type="WormBase" id="W09D6.2">
    <property type="protein sequence ID" value="CE43138"/>
    <property type="gene ID" value="WBGene00006287"/>
    <property type="gene designation" value="str-261"/>
</dbReference>
<evidence type="ECO:0000313" key="20">
    <source>
        <dbReference type="EMBL" id="CAB04942.2"/>
    </source>
</evidence>
<dbReference type="Proteomes" id="UP000001940">
    <property type="component" value="Chromosome III"/>
</dbReference>
<organism evidence="20 21">
    <name type="scientific">Caenorhabditis elegans</name>
    <dbReference type="NCBI Taxonomy" id="6239"/>
    <lineage>
        <taxon>Eukaryota</taxon>
        <taxon>Metazoa</taxon>
        <taxon>Ecdysozoa</taxon>
        <taxon>Nematoda</taxon>
        <taxon>Chromadorea</taxon>
        <taxon>Rhabditida</taxon>
        <taxon>Rhabditina</taxon>
        <taxon>Rhabditomorpha</taxon>
        <taxon>Rhabditoidea</taxon>
        <taxon>Rhabditidae</taxon>
        <taxon>Peloderinae</taxon>
        <taxon>Caenorhabditis</taxon>
    </lineage>
</organism>
<sequence>MQIDDAILLNISAFCAVSINFLLILLILTKSPKSLGSYKFLMIYINLFEFTYAILYCAEKPDLFTKESAFFLIVNWKESLFPKFIACILDLLFVGFFGISIAILALHFVYRFLSMTNNHHVKSFDSWKIILWFMIPLLNGVTFMVTGGIILCADRETDRFMSENYPELVDDTTNITDLYYMGAFFWPKLENSQTEKYFSWKGAEGSIIVMGLIGLSSSIMVYFGVKGYRSMNKLISQTTCSLKFKSVQQQLFHALVFQTLIPVFLMHIPASAIYITIFFGKSSEIVGQTLSLTIAMYPALNPLPTIFIVKNYRKAVKEVLMGFQNKITGKQRVSQITSTAFSTQSARQTNQ</sequence>
<feature type="transmembrane region" description="Helical" evidence="19">
    <location>
        <begin position="6"/>
        <end position="28"/>
    </location>
</feature>
<evidence type="ECO:0000256" key="8">
    <source>
        <dbReference type="ARBA" id="ARBA00023069"/>
    </source>
</evidence>
<evidence type="ECO:0000256" key="5">
    <source>
        <dbReference type="ARBA" id="ARBA00022692"/>
    </source>
</evidence>
<dbReference type="KEGG" id="cel:CELE_W09D6.2"/>
<dbReference type="FunFam" id="1.20.1070.10:FF:000128">
    <property type="entry name" value="Seven TM Receptor"/>
    <property type="match status" value="1"/>
</dbReference>
<evidence type="ECO:0000256" key="18">
    <source>
        <dbReference type="ARBA" id="ARBA00082489"/>
    </source>
</evidence>
<dbReference type="FunCoup" id="Q9XUJ6">
    <property type="interactions" value="6"/>
</dbReference>
<dbReference type="GO" id="GO:0006935">
    <property type="term" value="P:chemotaxis"/>
    <property type="evidence" value="ECO:0007669"/>
    <property type="project" value="UniProtKB-KW"/>
</dbReference>
<evidence type="ECO:0000256" key="17">
    <source>
        <dbReference type="ARBA" id="ARBA00078653"/>
    </source>
</evidence>
<dbReference type="GeneID" id="189315"/>
<feature type="transmembrane region" description="Helical" evidence="19">
    <location>
        <begin position="129"/>
        <end position="151"/>
    </location>
</feature>
<evidence type="ECO:0000256" key="3">
    <source>
        <dbReference type="ARBA" id="ARBA00022500"/>
    </source>
</evidence>
<evidence type="ECO:0000256" key="4">
    <source>
        <dbReference type="ARBA" id="ARBA00022606"/>
    </source>
</evidence>
<dbReference type="UCSC" id="W09D6.2">
    <property type="organism name" value="c. elegans"/>
</dbReference>
<keyword evidence="3" id="KW-0145">Chemotaxis</keyword>